<keyword evidence="2 6" id="KW-0210">Decarboxylase</keyword>
<comment type="catalytic activity">
    <reaction evidence="6 9">
        <text>meso-2,6-diaminopimelate + H(+) = L-lysine + CO2</text>
        <dbReference type="Rhea" id="RHEA:15101"/>
        <dbReference type="ChEBI" id="CHEBI:15378"/>
        <dbReference type="ChEBI" id="CHEBI:16526"/>
        <dbReference type="ChEBI" id="CHEBI:32551"/>
        <dbReference type="ChEBI" id="CHEBI:57791"/>
        <dbReference type="EC" id="4.1.1.20"/>
    </reaction>
</comment>
<dbReference type="InterPro" id="IPR009006">
    <property type="entry name" value="Ala_racemase/Decarboxylase_C"/>
</dbReference>
<dbReference type="Gene3D" id="3.20.20.10">
    <property type="entry name" value="Alanine racemase"/>
    <property type="match status" value="1"/>
</dbReference>
<comment type="function">
    <text evidence="6">Specifically catalyzes the decarboxylation of meso-diaminopimelate (meso-DAP) to L-lysine.</text>
</comment>
<feature type="domain" description="Orn/DAP/Arg decarboxylase 2 N-terminal" evidence="10">
    <location>
        <begin position="53"/>
        <end position="291"/>
    </location>
</feature>
<feature type="binding site" evidence="6">
    <location>
        <position position="382"/>
    </location>
    <ligand>
        <name>pyridoxal 5'-phosphate</name>
        <dbReference type="ChEBI" id="CHEBI:597326"/>
    </ligand>
</feature>
<evidence type="ECO:0000256" key="3">
    <source>
        <dbReference type="ARBA" id="ARBA00022898"/>
    </source>
</evidence>
<dbReference type="RefSeq" id="WP_187556235.1">
    <property type="nucleotide sequence ID" value="NZ_CP060716.1"/>
</dbReference>
<dbReference type="HAMAP" id="MF_02120">
    <property type="entry name" value="LysA"/>
    <property type="match status" value="1"/>
</dbReference>
<evidence type="ECO:0000256" key="7">
    <source>
        <dbReference type="NCBIfam" id="TIGR01048"/>
    </source>
</evidence>
<feature type="binding site" evidence="6">
    <location>
        <position position="287"/>
    </location>
    <ligand>
        <name>substrate</name>
    </ligand>
</feature>
<dbReference type="PANTHER" id="PTHR43727">
    <property type="entry name" value="DIAMINOPIMELATE DECARBOXYLASE"/>
    <property type="match status" value="1"/>
</dbReference>
<dbReference type="InterPro" id="IPR002986">
    <property type="entry name" value="DAP_deCOOHase_LysA"/>
</dbReference>
<comment type="caution">
    <text evidence="6">Lacks conserved residue(s) required for the propagation of feature annotation.</text>
</comment>
<keyword evidence="6" id="KW-0028">Amino-acid biosynthesis</keyword>
<comment type="similarity">
    <text evidence="6">Belongs to the Orn/Lys/Arg decarboxylase class-II family. LysA subfamily.</text>
</comment>
<feature type="binding site" evidence="6">
    <location>
        <begin position="284"/>
        <end position="287"/>
    </location>
    <ligand>
        <name>pyridoxal 5'-phosphate</name>
        <dbReference type="ChEBI" id="CHEBI:597326"/>
    </ligand>
</feature>
<dbReference type="CDD" id="cd06828">
    <property type="entry name" value="PLPDE_III_DapDC"/>
    <property type="match status" value="1"/>
</dbReference>
<dbReference type="Pfam" id="PF02784">
    <property type="entry name" value="Orn_Arg_deC_N"/>
    <property type="match status" value="1"/>
</dbReference>
<sequence>MKSQHSIPESLARVLPAHIGVDGSGALTIGGCSVPELTAEHGSPLFIFDEQNLRETMRRYRDGLAERWPNSRVCFASKSLPIIAAYAIAQAEGISVDVAGEGELQLALEAGVDPSRIVLHGNAKSAAEIELARSMGVGLIVVDNETDIEMIAAYGGPRQDVLIRILPGIETDTHPSIQTGGAGSKFGLPFDEALQLIEQLNGHPNVRVRGVHVHIGSQILDIDPFVEALGIIANAGEFDIYNVGGGLGVNYSDDDVAPEIEDYLDAVCGAAAKVLPEGAQLLVEPGRSLVARSGVTAYRVRNIKRSHATFVAVDGGMSEQMNIALTDDQYTAVVADRVTDPPSTTAQLVGRQCESGDLLVDQAKLQDPKQGDTIVIAGTGAYGYTFVNNYNGALHPAVVFCRDGVANLAVRRQTMTEYLAPHEPALEIDWSAP</sequence>
<dbReference type="EMBL" id="CP060716">
    <property type="protein sequence ID" value="QNN63778.1"/>
    <property type="molecule type" value="Genomic_DNA"/>
</dbReference>
<dbReference type="InterPro" id="IPR000183">
    <property type="entry name" value="Orn/DAP/Arg_de-COase"/>
</dbReference>
<dbReference type="Proteomes" id="UP000515934">
    <property type="component" value="Chromosome"/>
</dbReference>
<comment type="subunit">
    <text evidence="6">Homodimer.</text>
</comment>
<accession>A0A7G9S7F3</accession>
<organism evidence="11 12">
    <name type="scientific">Leucobacter denitrificans</name>
    <dbReference type="NCBI Taxonomy" id="683042"/>
    <lineage>
        <taxon>Bacteria</taxon>
        <taxon>Bacillati</taxon>
        <taxon>Actinomycetota</taxon>
        <taxon>Actinomycetes</taxon>
        <taxon>Micrococcales</taxon>
        <taxon>Microbacteriaceae</taxon>
        <taxon>Leucobacter</taxon>
    </lineage>
</organism>
<dbReference type="SUPFAM" id="SSF50621">
    <property type="entry name" value="Alanine racemase C-terminal domain-like"/>
    <property type="match status" value="1"/>
</dbReference>
<keyword evidence="3 6" id="KW-0663">Pyridoxal phosphate</keyword>
<dbReference type="AlphaFoldDB" id="A0A7G9S7F3"/>
<evidence type="ECO:0000256" key="8">
    <source>
        <dbReference type="PIRSR" id="PIRSR600183-50"/>
    </source>
</evidence>
<dbReference type="PRINTS" id="PR01181">
    <property type="entry name" value="DAPDCRBXLASE"/>
</dbReference>
<feature type="binding site" evidence="6">
    <location>
        <position position="382"/>
    </location>
    <ligand>
        <name>substrate</name>
    </ligand>
</feature>
<dbReference type="UniPathway" id="UPA00034">
    <property type="reaction ID" value="UER00027"/>
</dbReference>
<evidence type="ECO:0000256" key="5">
    <source>
        <dbReference type="ARBA" id="ARBA00023239"/>
    </source>
</evidence>
<dbReference type="PRINTS" id="PR01179">
    <property type="entry name" value="ODADCRBXLASE"/>
</dbReference>
<dbReference type="EC" id="4.1.1.20" evidence="6 7"/>
<proteinExistence type="inferred from homology"/>
<evidence type="ECO:0000256" key="1">
    <source>
        <dbReference type="ARBA" id="ARBA00001933"/>
    </source>
</evidence>
<gene>
    <name evidence="6 11" type="primary">lysA</name>
    <name evidence="11" type="ORF">H9L06_05750</name>
</gene>
<evidence type="ECO:0000256" key="2">
    <source>
        <dbReference type="ARBA" id="ARBA00022793"/>
    </source>
</evidence>
<name>A0A7G9S7F3_9MICO</name>
<dbReference type="PANTHER" id="PTHR43727:SF2">
    <property type="entry name" value="GROUP IV DECARBOXYLASE"/>
    <property type="match status" value="1"/>
</dbReference>
<dbReference type="SUPFAM" id="SSF51419">
    <property type="entry name" value="PLP-binding barrel"/>
    <property type="match status" value="1"/>
</dbReference>
<feature type="binding site" evidence="6">
    <location>
        <position position="354"/>
    </location>
    <ligand>
        <name>substrate</name>
    </ligand>
</feature>
<dbReference type="GO" id="GO:0009089">
    <property type="term" value="P:lysine biosynthetic process via diaminopimelate"/>
    <property type="evidence" value="ECO:0007669"/>
    <property type="project" value="UniProtKB-UniRule"/>
</dbReference>
<feature type="binding site" evidence="6">
    <location>
        <position position="246"/>
    </location>
    <ligand>
        <name>pyridoxal 5'-phosphate</name>
        <dbReference type="ChEBI" id="CHEBI:597326"/>
    </ligand>
</feature>
<comment type="cofactor">
    <cofactor evidence="1 6 8 9">
        <name>pyridoxal 5'-phosphate</name>
        <dbReference type="ChEBI" id="CHEBI:597326"/>
    </cofactor>
</comment>
<feature type="active site" description="Proton donor" evidence="8">
    <location>
        <position position="353"/>
    </location>
</feature>
<dbReference type="InterPro" id="IPR022644">
    <property type="entry name" value="De-COase2_N"/>
</dbReference>
<reference evidence="11 12" key="1">
    <citation type="submission" date="2020-08" db="EMBL/GenBank/DDBJ databases">
        <title>Genome sequence of Leucobacter denitrificans KACC 14055T.</title>
        <authorList>
            <person name="Hyun D.-W."/>
            <person name="Bae J.-W."/>
        </authorList>
    </citation>
    <scope>NUCLEOTIDE SEQUENCE [LARGE SCALE GENOMIC DNA]</scope>
    <source>
        <strain evidence="11 12">KACC 14055</strain>
    </source>
</reference>
<feature type="modified residue" description="N6-(pyridoxal phosphate)lysine" evidence="6 8">
    <location>
        <position position="78"/>
    </location>
</feature>
<evidence type="ECO:0000256" key="6">
    <source>
        <dbReference type="HAMAP-Rule" id="MF_02120"/>
    </source>
</evidence>
<evidence type="ECO:0000259" key="10">
    <source>
        <dbReference type="Pfam" id="PF02784"/>
    </source>
</evidence>
<evidence type="ECO:0000256" key="4">
    <source>
        <dbReference type="ARBA" id="ARBA00023154"/>
    </source>
</evidence>
<evidence type="ECO:0000313" key="11">
    <source>
        <dbReference type="EMBL" id="QNN63778.1"/>
    </source>
</evidence>
<dbReference type="Gene3D" id="2.40.37.10">
    <property type="entry name" value="Lyase, Ornithine Decarboxylase, Chain A, domain 1"/>
    <property type="match status" value="1"/>
</dbReference>
<comment type="pathway">
    <text evidence="6 9">Amino-acid biosynthesis; L-lysine biosynthesis via DAP pathway; L-lysine from DL-2,6-diaminopimelate: step 1/1.</text>
</comment>
<dbReference type="FunFam" id="3.20.20.10:FF:000003">
    <property type="entry name" value="Diaminopimelate decarboxylase"/>
    <property type="match status" value="1"/>
</dbReference>
<protein>
    <recommendedName>
        <fullName evidence="6 7">Diaminopimelate decarboxylase</fullName>
        <shortName evidence="6">DAP decarboxylase</shortName>
        <shortName evidence="6">DAPDC</shortName>
        <ecNumber evidence="6 7">4.1.1.20</ecNumber>
    </recommendedName>
</protein>
<dbReference type="KEGG" id="ldn:H9L06_05750"/>
<keyword evidence="4 6" id="KW-0457">Lysine biosynthesis</keyword>
<dbReference type="NCBIfam" id="TIGR01048">
    <property type="entry name" value="lysA"/>
    <property type="match status" value="1"/>
</dbReference>
<dbReference type="GO" id="GO:0008836">
    <property type="term" value="F:diaminopimelate decarboxylase activity"/>
    <property type="evidence" value="ECO:0007669"/>
    <property type="project" value="UniProtKB-UniRule"/>
</dbReference>
<dbReference type="InterPro" id="IPR029066">
    <property type="entry name" value="PLP-binding_barrel"/>
</dbReference>
<evidence type="ECO:0000313" key="12">
    <source>
        <dbReference type="Proteomes" id="UP000515934"/>
    </source>
</evidence>
<evidence type="ECO:0000256" key="9">
    <source>
        <dbReference type="RuleBase" id="RU003738"/>
    </source>
</evidence>
<keyword evidence="12" id="KW-1185">Reference proteome</keyword>
<dbReference type="GO" id="GO:0030170">
    <property type="term" value="F:pyridoxal phosphate binding"/>
    <property type="evidence" value="ECO:0007669"/>
    <property type="project" value="UniProtKB-UniRule"/>
</dbReference>
<keyword evidence="5 6" id="KW-0456">Lyase</keyword>